<keyword evidence="1" id="KW-1185">Reference proteome</keyword>
<dbReference type="Proteomes" id="UP000095283">
    <property type="component" value="Unplaced"/>
</dbReference>
<evidence type="ECO:0000313" key="1">
    <source>
        <dbReference type="Proteomes" id="UP000095283"/>
    </source>
</evidence>
<dbReference type="AlphaFoldDB" id="A0A1I7WLL5"/>
<evidence type="ECO:0000313" key="2">
    <source>
        <dbReference type="WBParaSite" id="Hba_06030"/>
    </source>
</evidence>
<organism evidence="1 2">
    <name type="scientific">Heterorhabditis bacteriophora</name>
    <name type="common">Entomopathogenic nematode worm</name>
    <dbReference type="NCBI Taxonomy" id="37862"/>
    <lineage>
        <taxon>Eukaryota</taxon>
        <taxon>Metazoa</taxon>
        <taxon>Ecdysozoa</taxon>
        <taxon>Nematoda</taxon>
        <taxon>Chromadorea</taxon>
        <taxon>Rhabditida</taxon>
        <taxon>Rhabditina</taxon>
        <taxon>Rhabditomorpha</taxon>
        <taxon>Strongyloidea</taxon>
        <taxon>Heterorhabditidae</taxon>
        <taxon>Heterorhabditis</taxon>
    </lineage>
</organism>
<accession>A0A1I7WLL5</accession>
<dbReference type="WBParaSite" id="Hba_06030">
    <property type="protein sequence ID" value="Hba_06030"/>
    <property type="gene ID" value="Hba_06030"/>
</dbReference>
<name>A0A1I7WLL5_HETBA</name>
<sequence>MSFYVILLHDNARPHAALSTQQTIFNLELSSGTALSRFRMSSFLDQYELNYTKYYY</sequence>
<proteinExistence type="predicted"/>
<protein>
    <submittedName>
        <fullName evidence="2">Histone-lysine N-methyltransferase SETMAR</fullName>
    </submittedName>
</protein>
<reference evidence="2" key="1">
    <citation type="submission" date="2016-11" db="UniProtKB">
        <authorList>
            <consortium name="WormBaseParasite"/>
        </authorList>
    </citation>
    <scope>IDENTIFICATION</scope>
</reference>